<organism evidence="1 2">
    <name type="scientific">Edaphobacter dinghuensis</name>
    <dbReference type="NCBI Taxonomy" id="1560005"/>
    <lineage>
        <taxon>Bacteria</taxon>
        <taxon>Pseudomonadati</taxon>
        <taxon>Acidobacteriota</taxon>
        <taxon>Terriglobia</taxon>
        <taxon>Terriglobales</taxon>
        <taxon>Acidobacteriaceae</taxon>
        <taxon>Edaphobacter</taxon>
    </lineage>
</organism>
<name>A0A917HF35_9BACT</name>
<keyword evidence="2" id="KW-1185">Reference proteome</keyword>
<protein>
    <submittedName>
        <fullName evidence="1">Uncharacterized protein</fullName>
    </submittedName>
</protein>
<sequence>MRSSSNEYERQKMAASVVEVVRVATSPWVGWRFETGRSSESTAASAVHAFNIPVSEAKGGAGDSRHLTTS</sequence>
<dbReference type="EMBL" id="BMGT01000002">
    <property type="protein sequence ID" value="GGG77245.1"/>
    <property type="molecule type" value="Genomic_DNA"/>
</dbReference>
<proteinExistence type="predicted"/>
<dbReference type="AlphaFoldDB" id="A0A917HF35"/>
<reference evidence="1" key="1">
    <citation type="journal article" date="2014" name="Int. J. Syst. Evol. Microbiol.">
        <title>Complete genome sequence of Corynebacterium casei LMG S-19264T (=DSM 44701T), isolated from a smear-ripened cheese.</title>
        <authorList>
            <consortium name="US DOE Joint Genome Institute (JGI-PGF)"/>
            <person name="Walter F."/>
            <person name="Albersmeier A."/>
            <person name="Kalinowski J."/>
            <person name="Ruckert C."/>
        </authorList>
    </citation>
    <scope>NUCLEOTIDE SEQUENCE</scope>
    <source>
        <strain evidence="1">CGMCC 1.12997</strain>
    </source>
</reference>
<evidence type="ECO:0000313" key="1">
    <source>
        <dbReference type="EMBL" id="GGG77245.1"/>
    </source>
</evidence>
<comment type="caution">
    <text evidence="1">The sequence shown here is derived from an EMBL/GenBank/DDBJ whole genome shotgun (WGS) entry which is preliminary data.</text>
</comment>
<reference evidence="1" key="2">
    <citation type="submission" date="2020-09" db="EMBL/GenBank/DDBJ databases">
        <authorList>
            <person name="Sun Q."/>
            <person name="Zhou Y."/>
        </authorList>
    </citation>
    <scope>NUCLEOTIDE SEQUENCE</scope>
    <source>
        <strain evidence="1">CGMCC 1.12997</strain>
    </source>
</reference>
<accession>A0A917HF35</accession>
<gene>
    <name evidence="1" type="ORF">GCM10011585_20390</name>
</gene>
<dbReference type="Proteomes" id="UP000647241">
    <property type="component" value="Unassembled WGS sequence"/>
</dbReference>
<evidence type="ECO:0000313" key="2">
    <source>
        <dbReference type="Proteomes" id="UP000647241"/>
    </source>
</evidence>